<keyword evidence="6" id="KW-0472">Membrane</keyword>
<keyword evidence="6 7" id="KW-0812">Transmembrane</keyword>
<proteinExistence type="inferred from homology"/>
<dbReference type="Pfam" id="PF00153">
    <property type="entry name" value="Mito_carr"/>
    <property type="match status" value="2"/>
</dbReference>
<comment type="caution">
    <text evidence="9">The sequence shown here is derived from an EMBL/GenBank/DDBJ whole genome shotgun (WGS) entry which is preliminary data.</text>
</comment>
<evidence type="ECO:0000256" key="6">
    <source>
        <dbReference type="PROSITE-ProRule" id="PRU00282"/>
    </source>
</evidence>
<gene>
    <name evidence="9" type="ORF">G9C98_001439</name>
</gene>
<dbReference type="PANTHER" id="PTHR21252:SF2">
    <property type="entry name" value="MITOCHONDRIAL OUTER MEMBRANE PROTEIN SLC25A46"/>
    <property type="match status" value="1"/>
</dbReference>
<evidence type="ECO:0000313" key="10">
    <source>
        <dbReference type="Proteomes" id="UP000729913"/>
    </source>
</evidence>
<feature type="region of interest" description="Disordered" evidence="8">
    <location>
        <begin position="1"/>
        <end position="35"/>
    </location>
</feature>
<dbReference type="GO" id="GO:0090149">
    <property type="term" value="P:mitochondrial membrane fission"/>
    <property type="evidence" value="ECO:0007669"/>
    <property type="project" value="InterPro"/>
</dbReference>
<dbReference type="InterPro" id="IPR018108">
    <property type="entry name" value="MCP_transmembrane"/>
</dbReference>
<comment type="subcellular location">
    <subcellularLocation>
        <location evidence="1">Mitochondrion membrane</location>
        <topology evidence="1">Multi-pass membrane protein</topology>
    </subcellularLocation>
</comment>
<feature type="repeat" description="Solcar" evidence="6">
    <location>
        <begin position="278"/>
        <end position="377"/>
    </location>
</feature>
<evidence type="ECO:0000256" key="8">
    <source>
        <dbReference type="SAM" id="MobiDB-lite"/>
    </source>
</evidence>
<protein>
    <recommendedName>
        <fullName evidence="11">Solute carrier family 25 member 46</fullName>
    </recommendedName>
</protein>
<evidence type="ECO:0000256" key="2">
    <source>
        <dbReference type="ARBA" id="ARBA00022448"/>
    </source>
</evidence>
<evidence type="ECO:0000256" key="7">
    <source>
        <dbReference type="RuleBase" id="RU000488"/>
    </source>
</evidence>
<name>A0A8J5R1H0_9HYME</name>
<accession>A0A8J5R1H0</accession>
<evidence type="ECO:0008006" key="11">
    <source>
        <dbReference type="Google" id="ProtNLM"/>
    </source>
</evidence>
<evidence type="ECO:0000256" key="1">
    <source>
        <dbReference type="ARBA" id="ARBA00004225"/>
    </source>
</evidence>
<evidence type="ECO:0000256" key="5">
    <source>
        <dbReference type="ARBA" id="ARBA00023128"/>
    </source>
</evidence>
<evidence type="ECO:0000313" key="9">
    <source>
        <dbReference type="EMBL" id="KAG8035783.1"/>
    </source>
</evidence>
<sequence>MAGMSGYERTDRVYRGRPLDPKQFEDDPEKDYNRDMLRPLPLETSLPLITEDVSTDNDIAIKKSIGAGCGLVSLITENLLIHPFIVLRRQCQVNPRSSTYHLVPITLIPVIVRLHQTQGLSTLWKGIGSVLLVRGLSAAVEDVISKLTPWPKEFNRESSMKAFGQHLLLKCVSIGIVAPFYSASLVETVQSEIASEKPGVLDIFRDGAIRLLEVGSKGRLIPIYALLTPHVTYGVAKYLFALIVRSVVSRVMWLRDRKLQERTGAYSRDIISEGIMQDIELHSTLISMCAADVIFYPLETIVHRLHLQGTRTIIDNLDNGRSVMPLLTGYSGAIDCYRTIVSTEGALGLYKGFGALVLQFGINFLVLKATKYILTEIGTMFKSKPKVVKTPQNIYYGEIY</sequence>
<dbReference type="PANTHER" id="PTHR21252">
    <property type="entry name" value="TB1 PROTEIN-RELATED"/>
    <property type="match status" value="1"/>
</dbReference>
<dbReference type="PROSITE" id="PS50920">
    <property type="entry name" value="SOLCAR"/>
    <property type="match status" value="1"/>
</dbReference>
<organism evidence="9 10">
    <name type="scientific">Cotesia typhae</name>
    <dbReference type="NCBI Taxonomy" id="2053667"/>
    <lineage>
        <taxon>Eukaryota</taxon>
        <taxon>Metazoa</taxon>
        <taxon>Ecdysozoa</taxon>
        <taxon>Arthropoda</taxon>
        <taxon>Hexapoda</taxon>
        <taxon>Insecta</taxon>
        <taxon>Pterygota</taxon>
        <taxon>Neoptera</taxon>
        <taxon>Endopterygota</taxon>
        <taxon>Hymenoptera</taxon>
        <taxon>Apocrita</taxon>
        <taxon>Ichneumonoidea</taxon>
        <taxon>Braconidae</taxon>
        <taxon>Microgastrinae</taxon>
        <taxon>Cotesia</taxon>
    </lineage>
</organism>
<evidence type="ECO:0000256" key="3">
    <source>
        <dbReference type="ARBA" id="ARBA00022737"/>
    </source>
</evidence>
<reference evidence="9" key="2">
    <citation type="submission" date="2021-04" db="EMBL/GenBank/DDBJ databases">
        <title>Genome-wide patterns of bracovirus chromosomal integration into multiple host tissues during parasitism.</title>
        <authorList>
            <person name="Chebbi M.A.C."/>
        </authorList>
    </citation>
    <scope>NUCLEOTIDE SEQUENCE</scope>
    <source>
        <tissue evidence="9">Whole body</tissue>
    </source>
</reference>
<dbReference type="EMBL" id="JAAOIC020000053">
    <property type="protein sequence ID" value="KAG8035783.1"/>
    <property type="molecule type" value="Genomic_DNA"/>
</dbReference>
<dbReference type="AlphaFoldDB" id="A0A8J5R1H0"/>
<keyword evidence="5" id="KW-0496">Mitochondrion</keyword>
<keyword evidence="4" id="KW-1133">Transmembrane helix</keyword>
<reference evidence="9" key="1">
    <citation type="submission" date="2020-03" db="EMBL/GenBank/DDBJ databases">
        <authorList>
            <person name="Chebbi M.A."/>
            <person name="Drezen J.M."/>
        </authorList>
    </citation>
    <scope>NUCLEOTIDE SEQUENCE</scope>
    <source>
        <tissue evidence="9">Whole body</tissue>
    </source>
</reference>
<keyword evidence="10" id="KW-1185">Reference proteome</keyword>
<comment type="similarity">
    <text evidence="7">Belongs to the mitochondrial carrier (TC 2.A.29) family.</text>
</comment>
<feature type="compositionally biased region" description="Basic and acidic residues" evidence="8">
    <location>
        <begin position="8"/>
        <end position="35"/>
    </location>
</feature>
<dbReference type="GO" id="GO:0005741">
    <property type="term" value="C:mitochondrial outer membrane"/>
    <property type="evidence" value="ECO:0007669"/>
    <property type="project" value="InterPro"/>
</dbReference>
<keyword evidence="3" id="KW-0677">Repeat</keyword>
<evidence type="ECO:0000256" key="4">
    <source>
        <dbReference type="ARBA" id="ARBA00022989"/>
    </source>
</evidence>
<dbReference type="OrthoDB" id="2403262at2759"/>
<dbReference type="Proteomes" id="UP000729913">
    <property type="component" value="Unassembled WGS sequence"/>
</dbReference>
<keyword evidence="2 7" id="KW-0813">Transport</keyword>
<dbReference type="InterPro" id="IPR039158">
    <property type="entry name" value="SLC25A46"/>
</dbReference>